<dbReference type="Proteomes" id="UP000494119">
    <property type="component" value="Unassembled WGS sequence"/>
</dbReference>
<dbReference type="AlphaFoldDB" id="A0A6J5G210"/>
<feature type="chain" id="PRO_5026994923" evidence="1">
    <location>
        <begin position="26"/>
        <end position="82"/>
    </location>
</feature>
<name>A0A6J5G210_9BURK</name>
<keyword evidence="3" id="KW-1185">Reference proteome</keyword>
<evidence type="ECO:0000313" key="3">
    <source>
        <dbReference type="Proteomes" id="UP000494119"/>
    </source>
</evidence>
<accession>A0A6J5G210</accession>
<dbReference type="RefSeq" id="WP_129563311.1">
    <property type="nucleotide sequence ID" value="NZ_CADIKL010000012.1"/>
</dbReference>
<feature type="signal peptide" evidence="1">
    <location>
        <begin position="1"/>
        <end position="25"/>
    </location>
</feature>
<evidence type="ECO:0000256" key="1">
    <source>
        <dbReference type="SAM" id="SignalP"/>
    </source>
</evidence>
<protein>
    <submittedName>
        <fullName evidence="2">Uncharacterized protein</fullName>
    </submittedName>
</protein>
<reference evidence="2 3" key="1">
    <citation type="submission" date="2020-04" db="EMBL/GenBank/DDBJ databases">
        <authorList>
            <person name="De Canck E."/>
        </authorList>
    </citation>
    <scope>NUCLEOTIDE SEQUENCE [LARGE SCALE GENOMIC DNA]</scope>
    <source>
        <strain evidence="2 3">LMG 28688</strain>
    </source>
</reference>
<sequence length="82" mass="8649">MKKKIMVFWPLALIVPLAAIAWAHAWNTAEQQFPLAADRVSAELARAVSYGLVDGAGEVATPVKAPVKAIGSVAPLLRSNAI</sequence>
<organism evidence="2 3">
    <name type="scientific">Paraburkholderia caffeinitolerans</name>
    <dbReference type="NCBI Taxonomy" id="1723730"/>
    <lineage>
        <taxon>Bacteria</taxon>
        <taxon>Pseudomonadati</taxon>
        <taxon>Pseudomonadota</taxon>
        <taxon>Betaproteobacteria</taxon>
        <taxon>Burkholderiales</taxon>
        <taxon>Burkholderiaceae</taxon>
        <taxon>Paraburkholderia</taxon>
    </lineage>
</organism>
<proteinExistence type="predicted"/>
<gene>
    <name evidence="2" type="ORF">LMG28688_02984</name>
</gene>
<evidence type="ECO:0000313" key="2">
    <source>
        <dbReference type="EMBL" id="CAB3789779.1"/>
    </source>
</evidence>
<dbReference type="EMBL" id="CADIKL010000012">
    <property type="protein sequence ID" value="CAB3789779.1"/>
    <property type="molecule type" value="Genomic_DNA"/>
</dbReference>
<keyword evidence="1" id="KW-0732">Signal</keyword>